<accession>A0A139SRI8</accession>
<protein>
    <submittedName>
        <fullName evidence="1">Uncharacterized protein</fullName>
    </submittedName>
</protein>
<dbReference type="RefSeq" id="WP_068711022.1">
    <property type="nucleotide sequence ID" value="NZ_LSZP01000013.1"/>
</dbReference>
<dbReference type="STRING" id="1548208.AXK12_02160"/>
<reference evidence="1 2" key="1">
    <citation type="submission" date="2016-02" db="EMBL/GenBank/DDBJ databases">
        <authorList>
            <person name="Wen L."/>
            <person name="He K."/>
            <person name="Yang H."/>
        </authorList>
    </citation>
    <scope>NUCLEOTIDE SEQUENCE [LARGE SCALE GENOMIC DNA]</scope>
    <source>
        <strain evidence="1 2">CV41</strain>
    </source>
</reference>
<sequence>MKSDNDQPKVTLEQLLRVKRAEKPSPEFWAQFERELRMKQLAAIVEPRPWWAPFIRVGSRLARYQMPVGAAAVVALTLLTVRQYDTASPAEAGRAVVPQIAAEKVEKRGLTLAASADVAARGEAPVSLAADASELAGGAQRAPRASSVGSQALGAGMMLGGLASGLHAEASDEADSRSVAAQMVAANLEVVKTSESELVPLLELSLASQPTQLGKVAAVAARDPLSRVGAEAAQKRSSRLLGSALPATATVVASTASSSTLRLNRSISEERIYDSMRRGRLSADRVPIKF</sequence>
<evidence type="ECO:0000313" key="1">
    <source>
        <dbReference type="EMBL" id="KXU37153.1"/>
    </source>
</evidence>
<gene>
    <name evidence="1" type="ORF">AXK12_02160</name>
</gene>
<dbReference type="AlphaFoldDB" id="A0A139SRI8"/>
<proteinExistence type="predicted"/>
<dbReference type="OrthoDB" id="195311at2"/>
<name>A0A139SRI8_9BACT</name>
<comment type="caution">
    <text evidence="1">The sequence shown here is derived from an EMBL/GenBank/DDBJ whole genome shotgun (WGS) entry which is preliminary data.</text>
</comment>
<organism evidence="1 2">
    <name type="scientific">Cephaloticoccus capnophilus</name>
    <dbReference type="NCBI Taxonomy" id="1548208"/>
    <lineage>
        <taxon>Bacteria</taxon>
        <taxon>Pseudomonadati</taxon>
        <taxon>Verrucomicrobiota</taxon>
        <taxon>Opitutia</taxon>
        <taxon>Opitutales</taxon>
        <taxon>Opitutaceae</taxon>
        <taxon>Cephaloticoccus</taxon>
    </lineage>
</organism>
<evidence type="ECO:0000313" key="2">
    <source>
        <dbReference type="Proteomes" id="UP000071392"/>
    </source>
</evidence>
<dbReference type="Proteomes" id="UP000071392">
    <property type="component" value="Unassembled WGS sequence"/>
</dbReference>
<keyword evidence="2" id="KW-1185">Reference proteome</keyword>
<dbReference type="EMBL" id="LSZP01000013">
    <property type="protein sequence ID" value="KXU37153.1"/>
    <property type="molecule type" value="Genomic_DNA"/>
</dbReference>